<evidence type="ECO:0000313" key="8">
    <source>
        <dbReference type="Proteomes" id="UP000053675"/>
    </source>
</evidence>
<feature type="transmembrane region" description="Helical" evidence="6">
    <location>
        <begin position="72"/>
        <end position="91"/>
    </location>
</feature>
<name>A0A084UCY7_9HYPH</name>
<evidence type="ECO:0000256" key="3">
    <source>
        <dbReference type="ARBA" id="ARBA00022692"/>
    </source>
</evidence>
<keyword evidence="4 6" id="KW-1133">Transmembrane helix</keyword>
<dbReference type="eggNOG" id="COG3476">
    <property type="taxonomic scope" value="Bacteria"/>
</dbReference>
<dbReference type="GO" id="GO:0016020">
    <property type="term" value="C:membrane"/>
    <property type="evidence" value="ECO:0007669"/>
    <property type="project" value="UniProtKB-SubCell"/>
</dbReference>
<dbReference type="Proteomes" id="UP000053675">
    <property type="component" value="Unassembled WGS sequence"/>
</dbReference>
<keyword evidence="3 6" id="KW-0812">Transmembrane</keyword>
<dbReference type="PANTHER" id="PTHR10057:SF0">
    <property type="entry name" value="TRANSLOCATOR PROTEIN"/>
    <property type="match status" value="1"/>
</dbReference>
<comment type="similarity">
    <text evidence="2">Belongs to the TspO/BZRP family.</text>
</comment>
<comment type="subcellular location">
    <subcellularLocation>
        <location evidence="1">Membrane</location>
        <topology evidence="1">Multi-pass membrane protein</topology>
    </subcellularLocation>
</comment>
<protein>
    <submittedName>
        <fullName evidence="7">Tryptophan-rich sensory protein</fullName>
    </submittedName>
</protein>
<dbReference type="OrthoDB" id="9795496at2"/>
<dbReference type="STRING" id="472175.EL18_01863"/>
<keyword evidence="8" id="KW-1185">Reference proteome</keyword>
<evidence type="ECO:0000256" key="6">
    <source>
        <dbReference type="SAM" id="Phobius"/>
    </source>
</evidence>
<dbReference type="Pfam" id="PF03073">
    <property type="entry name" value="TspO_MBR"/>
    <property type="match status" value="1"/>
</dbReference>
<evidence type="ECO:0000313" key="7">
    <source>
        <dbReference type="EMBL" id="KFB10823.1"/>
    </source>
</evidence>
<feature type="transmembrane region" description="Helical" evidence="6">
    <location>
        <begin position="45"/>
        <end position="65"/>
    </location>
</feature>
<evidence type="ECO:0000256" key="5">
    <source>
        <dbReference type="ARBA" id="ARBA00023136"/>
    </source>
</evidence>
<dbReference type="PIRSF" id="PIRSF005859">
    <property type="entry name" value="PBR"/>
    <property type="match status" value="1"/>
</dbReference>
<dbReference type="GO" id="GO:0033013">
    <property type="term" value="P:tetrapyrrole metabolic process"/>
    <property type="evidence" value="ECO:0007669"/>
    <property type="project" value="UniProtKB-ARBA"/>
</dbReference>
<dbReference type="EMBL" id="JMQM01000001">
    <property type="protein sequence ID" value="KFB10823.1"/>
    <property type="molecule type" value="Genomic_DNA"/>
</dbReference>
<dbReference type="InterPro" id="IPR004307">
    <property type="entry name" value="TspO_MBR"/>
</dbReference>
<organism evidence="7 8">
    <name type="scientific">Nitratireductor basaltis</name>
    <dbReference type="NCBI Taxonomy" id="472175"/>
    <lineage>
        <taxon>Bacteria</taxon>
        <taxon>Pseudomonadati</taxon>
        <taxon>Pseudomonadota</taxon>
        <taxon>Alphaproteobacteria</taxon>
        <taxon>Hyphomicrobiales</taxon>
        <taxon>Phyllobacteriaceae</taxon>
        <taxon>Nitratireductor</taxon>
    </lineage>
</organism>
<dbReference type="RefSeq" id="WP_036482106.1">
    <property type="nucleotide sequence ID" value="NZ_JMQM01000001.1"/>
</dbReference>
<dbReference type="PANTHER" id="PTHR10057">
    <property type="entry name" value="PERIPHERAL-TYPE BENZODIAZEPINE RECEPTOR"/>
    <property type="match status" value="1"/>
</dbReference>
<comment type="caution">
    <text evidence="7">The sequence shown here is derived from an EMBL/GenBank/DDBJ whole genome shotgun (WGS) entry which is preliminary data.</text>
</comment>
<gene>
    <name evidence="7" type="ORF">EL18_01863</name>
</gene>
<reference evidence="7 8" key="1">
    <citation type="submission" date="2014-05" db="EMBL/GenBank/DDBJ databases">
        <title>Draft Genome Sequence of Nitratireductor basaltis Strain UMTGB225, A Marine Bacterium Isolated from Green Barrel Tunicate.</title>
        <authorList>
            <person name="Gan H.Y."/>
        </authorList>
    </citation>
    <scope>NUCLEOTIDE SEQUENCE [LARGE SCALE GENOMIC DNA]</scope>
    <source>
        <strain evidence="7 8">UMTGB225</strain>
    </source>
</reference>
<dbReference type="PATRIC" id="fig|472175.3.peg.1871"/>
<feature type="transmembrane region" description="Helical" evidence="6">
    <location>
        <begin position="128"/>
        <end position="150"/>
    </location>
</feature>
<dbReference type="FunFam" id="1.20.1260.100:FF:000001">
    <property type="entry name" value="translocator protein 2"/>
    <property type="match status" value="1"/>
</dbReference>
<dbReference type="AlphaFoldDB" id="A0A084UCY7"/>
<evidence type="ECO:0000256" key="4">
    <source>
        <dbReference type="ARBA" id="ARBA00022989"/>
    </source>
</evidence>
<sequence length="154" mass="17211">MKGRWAALILFVLAVLLAGLAIGYATRPGEWYSSLDKPPFTPPNWIFAPVWTTLYVMIAVAGWYVKIEQPDAYAFRLWMFQLLLNFLWSPLFFAGHLVGAALIVILALLASVVTFASRTWTTARPASLLFIPYALWVAYALALNTGIWALNPFA</sequence>
<dbReference type="Gene3D" id="1.20.1260.100">
    <property type="entry name" value="TspO/MBR protein"/>
    <property type="match status" value="1"/>
</dbReference>
<proteinExistence type="inferred from homology"/>
<dbReference type="CDD" id="cd15904">
    <property type="entry name" value="TSPO_MBR"/>
    <property type="match status" value="1"/>
</dbReference>
<feature type="transmembrane region" description="Helical" evidence="6">
    <location>
        <begin position="97"/>
        <end position="116"/>
    </location>
</feature>
<evidence type="ECO:0000256" key="1">
    <source>
        <dbReference type="ARBA" id="ARBA00004141"/>
    </source>
</evidence>
<evidence type="ECO:0000256" key="2">
    <source>
        <dbReference type="ARBA" id="ARBA00007524"/>
    </source>
</evidence>
<keyword evidence="5 6" id="KW-0472">Membrane</keyword>
<accession>A0A084UCY7</accession>
<dbReference type="InterPro" id="IPR038330">
    <property type="entry name" value="TspO/MBR-related_sf"/>
</dbReference>